<dbReference type="InterPro" id="IPR015424">
    <property type="entry name" value="PyrdxlP-dep_Trfase"/>
</dbReference>
<dbReference type="PANTHER" id="PTHR42858:SF1">
    <property type="entry name" value="LD15494P"/>
    <property type="match status" value="1"/>
</dbReference>
<dbReference type="CDD" id="cd00609">
    <property type="entry name" value="AAT_like"/>
    <property type="match status" value="1"/>
</dbReference>
<dbReference type="OrthoDB" id="7042322at2759"/>
<dbReference type="Proteomes" id="UP000095023">
    <property type="component" value="Unassembled WGS sequence"/>
</dbReference>
<dbReference type="AlphaFoldDB" id="A0A1E4TIW9"/>
<gene>
    <name evidence="2" type="ORF">CANCADRAFT_74403</name>
</gene>
<protein>
    <recommendedName>
        <fullName evidence="1">Aminotransferase class I/classII large domain-containing protein</fullName>
    </recommendedName>
</protein>
<dbReference type="Gene3D" id="3.40.640.10">
    <property type="entry name" value="Type I PLP-dependent aspartate aminotransferase-like (Major domain)"/>
    <property type="match status" value="1"/>
</dbReference>
<evidence type="ECO:0000313" key="2">
    <source>
        <dbReference type="EMBL" id="ODV91691.1"/>
    </source>
</evidence>
<dbReference type="EMBL" id="KV453841">
    <property type="protein sequence ID" value="ODV91691.1"/>
    <property type="molecule type" value="Genomic_DNA"/>
</dbReference>
<sequence length="424" mass="46897">MIDFFVGHPTTRLLPTKEFLAASVNLLNQESPGDDHDLMERHPMNYGSDQGALSVRKKIAAWSGKKYQEIIDPEKIIITNGASYGAMNALKMFTNAESGYTKQAFVISPTYFLFNAIVIDAGFGGKTTSVPEGADGCDIEFLERELQRCEETIPDVPLENALRHVSDNMRKDRIMYKYLLYGVPTYSNPSGKVMSLECRKKLVALARKYDMLIVTDDVYDFLSYDEVLRNSPLPRLVSIDRNTLPAGAPGNVISNCSFSKLLGGGVRCGWQEAATERIPHILMLGGANCSGGCPSQLNSFIVGEMIDSGALDKIIDGLVEVFGERAREYTKFMRKYLPEQTKITGGQGGYFYWVELPEKIDAAELVKEATKRGVRLASGGLFETPGKSLGWGRSAIRVSLSNIDIAEAEKGFKIWGELCKEMMN</sequence>
<feature type="domain" description="Aminotransferase class I/classII large" evidence="1">
    <location>
        <begin position="44"/>
        <end position="409"/>
    </location>
</feature>
<dbReference type="InterPro" id="IPR015422">
    <property type="entry name" value="PyrdxlP-dep_Trfase_small"/>
</dbReference>
<keyword evidence="3" id="KW-1185">Reference proteome</keyword>
<accession>A0A1E4TIW9</accession>
<dbReference type="Pfam" id="PF00155">
    <property type="entry name" value="Aminotran_1_2"/>
    <property type="match status" value="1"/>
</dbReference>
<evidence type="ECO:0000259" key="1">
    <source>
        <dbReference type="Pfam" id="PF00155"/>
    </source>
</evidence>
<dbReference type="InterPro" id="IPR015421">
    <property type="entry name" value="PyrdxlP-dep_Trfase_major"/>
</dbReference>
<organism evidence="2 3">
    <name type="scientific">Tortispora caseinolytica NRRL Y-17796</name>
    <dbReference type="NCBI Taxonomy" id="767744"/>
    <lineage>
        <taxon>Eukaryota</taxon>
        <taxon>Fungi</taxon>
        <taxon>Dikarya</taxon>
        <taxon>Ascomycota</taxon>
        <taxon>Saccharomycotina</taxon>
        <taxon>Trigonopsidomycetes</taxon>
        <taxon>Trigonopsidales</taxon>
        <taxon>Trigonopsidaceae</taxon>
        <taxon>Tortispora</taxon>
    </lineage>
</organism>
<evidence type="ECO:0000313" key="3">
    <source>
        <dbReference type="Proteomes" id="UP000095023"/>
    </source>
</evidence>
<name>A0A1E4TIW9_9ASCO</name>
<dbReference type="SUPFAM" id="SSF53383">
    <property type="entry name" value="PLP-dependent transferases"/>
    <property type="match status" value="1"/>
</dbReference>
<dbReference type="PANTHER" id="PTHR42858">
    <property type="entry name" value="AMINOTRANSFERASE"/>
    <property type="match status" value="1"/>
</dbReference>
<dbReference type="GO" id="GO:0047536">
    <property type="term" value="F:2-aminoadipate transaminase activity"/>
    <property type="evidence" value="ECO:0007669"/>
    <property type="project" value="EnsemblFungi"/>
</dbReference>
<dbReference type="InterPro" id="IPR004839">
    <property type="entry name" value="Aminotransferase_I/II_large"/>
</dbReference>
<proteinExistence type="predicted"/>
<dbReference type="Gene3D" id="3.90.1150.10">
    <property type="entry name" value="Aspartate Aminotransferase, domain 1"/>
    <property type="match status" value="1"/>
</dbReference>
<dbReference type="GO" id="GO:0030170">
    <property type="term" value="F:pyridoxal phosphate binding"/>
    <property type="evidence" value="ECO:0007669"/>
    <property type="project" value="InterPro"/>
</dbReference>
<reference evidence="3" key="1">
    <citation type="submission" date="2016-02" db="EMBL/GenBank/DDBJ databases">
        <title>Comparative genomics of biotechnologically important yeasts.</title>
        <authorList>
            <consortium name="DOE Joint Genome Institute"/>
            <person name="Riley R."/>
            <person name="Haridas S."/>
            <person name="Wolfe K.H."/>
            <person name="Lopes M.R."/>
            <person name="Hittinger C.T."/>
            <person name="Goker M."/>
            <person name="Salamov A."/>
            <person name="Wisecaver J."/>
            <person name="Long T.M."/>
            <person name="Aerts A.L."/>
            <person name="Barry K."/>
            <person name="Choi C."/>
            <person name="Clum A."/>
            <person name="Coughlan A.Y."/>
            <person name="Deshpande S."/>
            <person name="Douglass A.P."/>
            <person name="Hanson S.J."/>
            <person name="Klenk H.-P."/>
            <person name="Labutti K."/>
            <person name="Lapidus A."/>
            <person name="Lindquist E."/>
            <person name="Lipzen A."/>
            <person name="Meier-Kolthoff J.P."/>
            <person name="Ohm R.A."/>
            <person name="Otillar R.P."/>
            <person name="Pangilinan J."/>
            <person name="Peng Y."/>
            <person name="Rokas A."/>
            <person name="Rosa C.A."/>
            <person name="Scheuner C."/>
            <person name="Sibirny A.A."/>
            <person name="Slot J.C."/>
            <person name="Stielow J.B."/>
            <person name="Sun H."/>
            <person name="Kurtzman C.P."/>
            <person name="Blackwell M."/>
            <person name="Jeffries T.W."/>
            <person name="Grigoriev I.V."/>
        </authorList>
    </citation>
    <scope>NUCLEOTIDE SEQUENCE [LARGE SCALE GENOMIC DNA]</scope>
    <source>
        <strain evidence="3">NRRL Y-17796</strain>
    </source>
</reference>